<dbReference type="SMART" id="SM00342">
    <property type="entry name" value="HTH_ARAC"/>
    <property type="match status" value="1"/>
</dbReference>
<evidence type="ECO:0000313" key="6">
    <source>
        <dbReference type="Proteomes" id="UP000182248"/>
    </source>
</evidence>
<keyword evidence="2" id="KW-0238">DNA-binding</keyword>
<dbReference type="SUPFAM" id="SSF46689">
    <property type="entry name" value="Homeodomain-like"/>
    <property type="match status" value="2"/>
</dbReference>
<keyword evidence="1" id="KW-0805">Transcription regulation</keyword>
<dbReference type="Pfam" id="PF12833">
    <property type="entry name" value="HTH_18"/>
    <property type="match status" value="1"/>
</dbReference>
<dbReference type="PROSITE" id="PS01124">
    <property type="entry name" value="HTH_ARAC_FAMILY_2"/>
    <property type="match status" value="1"/>
</dbReference>
<dbReference type="InterPro" id="IPR018062">
    <property type="entry name" value="HTH_AraC-typ_CS"/>
</dbReference>
<dbReference type="OrthoDB" id="1007602at2"/>
<dbReference type="InterPro" id="IPR009057">
    <property type="entry name" value="Homeodomain-like_sf"/>
</dbReference>
<dbReference type="STRING" id="1150368.SAMN02927921_03567"/>
<sequence length="291" mass="34057">MSKSIFKYSFSLLNTDYVKLNSSWNYANVISPYYRIYYIDDGIAQLSGKETVLTLKPGYLYLIPSFTICNMKCDSYLSQYFLQFFEETPNGISLFQDQREIMQIKAMETDILNFKRILKINPGRGINRSDNPKVYEKQAYYDEYISLNHKTNLSLQFENQGIILQLLSRFLKSGNIVKKQTDIPSKILDSMSYIQLHLDRNITITELAKRVNQNKDYFSRLFLTHTGKRPMTYILEKKIERAQHLMLTTNKTLLEISIETGFSNVPHFTNTFKKIVSITPAAYRRQNENMA</sequence>
<accession>A0A1K1RHE7</accession>
<gene>
    <name evidence="5" type="ORF">SAMN02927921_03567</name>
</gene>
<dbReference type="PRINTS" id="PR00032">
    <property type="entry name" value="HTHARAC"/>
</dbReference>
<protein>
    <submittedName>
        <fullName evidence="5">Helix-turn-helix domain-containing protein</fullName>
    </submittedName>
</protein>
<evidence type="ECO:0000256" key="1">
    <source>
        <dbReference type="ARBA" id="ARBA00023015"/>
    </source>
</evidence>
<evidence type="ECO:0000259" key="4">
    <source>
        <dbReference type="PROSITE" id="PS01124"/>
    </source>
</evidence>
<dbReference type="AlphaFoldDB" id="A0A1K1RHE7"/>
<keyword evidence="3" id="KW-0804">Transcription</keyword>
<proteinExistence type="predicted"/>
<dbReference type="GO" id="GO:0003700">
    <property type="term" value="F:DNA-binding transcription factor activity"/>
    <property type="evidence" value="ECO:0007669"/>
    <property type="project" value="InterPro"/>
</dbReference>
<keyword evidence="6" id="KW-1185">Reference proteome</keyword>
<evidence type="ECO:0000256" key="2">
    <source>
        <dbReference type="ARBA" id="ARBA00023125"/>
    </source>
</evidence>
<dbReference type="RefSeq" id="WP_072318817.1">
    <property type="nucleotide sequence ID" value="NZ_FPJE01000025.1"/>
</dbReference>
<dbReference type="PROSITE" id="PS00041">
    <property type="entry name" value="HTH_ARAC_FAMILY_1"/>
    <property type="match status" value="1"/>
</dbReference>
<dbReference type="PANTHER" id="PTHR43280">
    <property type="entry name" value="ARAC-FAMILY TRANSCRIPTIONAL REGULATOR"/>
    <property type="match status" value="1"/>
</dbReference>
<dbReference type="GO" id="GO:0043565">
    <property type="term" value="F:sequence-specific DNA binding"/>
    <property type="evidence" value="ECO:0007669"/>
    <property type="project" value="InterPro"/>
</dbReference>
<feature type="domain" description="HTH araC/xylS-type" evidence="4">
    <location>
        <begin position="188"/>
        <end position="286"/>
    </location>
</feature>
<dbReference type="InterPro" id="IPR020449">
    <property type="entry name" value="Tscrpt_reg_AraC-type_HTH"/>
</dbReference>
<dbReference type="Proteomes" id="UP000182248">
    <property type="component" value="Unassembled WGS sequence"/>
</dbReference>
<reference evidence="5 6" key="1">
    <citation type="submission" date="2016-11" db="EMBL/GenBank/DDBJ databases">
        <authorList>
            <person name="Jaros S."/>
            <person name="Januszkiewicz K."/>
            <person name="Wedrychowicz H."/>
        </authorList>
    </citation>
    <scope>NUCLEOTIDE SEQUENCE [LARGE SCALE GENOMIC DNA]</scope>
    <source>
        <strain evidence="5 6">CGMCC 1.12145</strain>
    </source>
</reference>
<dbReference type="Gene3D" id="1.10.10.60">
    <property type="entry name" value="Homeodomain-like"/>
    <property type="match status" value="2"/>
</dbReference>
<dbReference type="PANTHER" id="PTHR43280:SF2">
    <property type="entry name" value="HTH-TYPE TRANSCRIPTIONAL REGULATOR EXSA"/>
    <property type="match status" value="1"/>
</dbReference>
<evidence type="ECO:0000313" key="5">
    <source>
        <dbReference type="EMBL" id="SFW71437.1"/>
    </source>
</evidence>
<organism evidence="5 6">
    <name type="scientific">Sinomicrobium oceani</name>
    <dbReference type="NCBI Taxonomy" id="1150368"/>
    <lineage>
        <taxon>Bacteria</taxon>
        <taxon>Pseudomonadati</taxon>
        <taxon>Bacteroidota</taxon>
        <taxon>Flavobacteriia</taxon>
        <taxon>Flavobacteriales</taxon>
        <taxon>Flavobacteriaceae</taxon>
        <taxon>Sinomicrobium</taxon>
    </lineage>
</organism>
<evidence type="ECO:0000256" key="3">
    <source>
        <dbReference type="ARBA" id="ARBA00023163"/>
    </source>
</evidence>
<dbReference type="InterPro" id="IPR018060">
    <property type="entry name" value="HTH_AraC"/>
</dbReference>
<name>A0A1K1RHE7_9FLAO</name>
<dbReference type="EMBL" id="FPJE01000025">
    <property type="protein sequence ID" value="SFW71437.1"/>
    <property type="molecule type" value="Genomic_DNA"/>
</dbReference>